<protein>
    <recommendedName>
        <fullName evidence="4">Terminase small subunit</fullName>
    </recommendedName>
</protein>
<organism evidence="2 3">
    <name type="scientific">Xanthobacter oligotrophicus</name>
    <dbReference type="NCBI Taxonomy" id="2607286"/>
    <lineage>
        <taxon>Bacteria</taxon>
        <taxon>Pseudomonadati</taxon>
        <taxon>Pseudomonadota</taxon>
        <taxon>Alphaproteobacteria</taxon>
        <taxon>Hyphomicrobiales</taxon>
        <taxon>Xanthobacteraceae</taxon>
        <taxon>Xanthobacter</taxon>
    </lineage>
</organism>
<dbReference type="RefSeq" id="WP_393990794.1">
    <property type="nucleotide sequence ID" value="NZ_JBAFVH010000001.1"/>
</dbReference>
<dbReference type="EMBL" id="JBAFVH010000001">
    <property type="protein sequence ID" value="MFG1370706.1"/>
    <property type="molecule type" value="Genomic_DNA"/>
</dbReference>
<dbReference type="Proteomes" id="UP001604002">
    <property type="component" value="Unassembled WGS sequence"/>
</dbReference>
<reference evidence="2 3" key="1">
    <citation type="submission" date="2024-02" db="EMBL/GenBank/DDBJ databases">
        <title>Expansion and revision of Xanthobacter and proposal of Roseixanthobacter gen. nov.</title>
        <authorList>
            <person name="Soltysiak M.P.M."/>
            <person name="Jalihal A."/>
            <person name="Ory A."/>
            <person name="Chrisophersen C."/>
            <person name="Lee A.D."/>
            <person name="Boulton J."/>
            <person name="Springer M."/>
        </authorList>
    </citation>
    <scope>NUCLEOTIDE SEQUENCE [LARGE SCALE GENOMIC DNA]</scope>
    <source>
        <strain evidence="2 3">23A</strain>
    </source>
</reference>
<gene>
    <name evidence="2" type="ORF">V5F32_00855</name>
</gene>
<proteinExistence type="predicted"/>
<evidence type="ECO:0000256" key="1">
    <source>
        <dbReference type="SAM" id="MobiDB-lite"/>
    </source>
</evidence>
<name>A0ABW6ZPR2_9HYPH</name>
<accession>A0ABW6ZPR2</accession>
<comment type="caution">
    <text evidence="2">The sequence shown here is derived from an EMBL/GenBank/DDBJ whole genome shotgun (WGS) entry which is preliminary data.</text>
</comment>
<evidence type="ECO:0008006" key="4">
    <source>
        <dbReference type="Google" id="ProtNLM"/>
    </source>
</evidence>
<evidence type="ECO:0000313" key="2">
    <source>
        <dbReference type="EMBL" id="MFG1370706.1"/>
    </source>
</evidence>
<sequence length="208" mass="22181">MASPVPEVLSKGEFAALIGVSAGRVSQYISEGKITSAALVGEGPRAKINVRLAQSQLRGRLDPSQRFGMNGLATSLDAAPAQPAPTPSSPVGDTIDEQIRAERLRQEQMKSRRMAEEEASRTGRYMLTSEAEAQMEKVAGAMMSAFEGALPDLAGALAAEFSLAQRDIMHVLKVAFRAFRERAARQNSDAAEAQPAAVPDEMKSPEAP</sequence>
<keyword evidence="3" id="KW-1185">Reference proteome</keyword>
<feature type="region of interest" description="Disordered" evidence="1">
    <location>
        <begin position="183"/>
        <end position="208"/>
    </location>
</feature>
<evidence type="ECO:0000313" key="3">
    <source>
        <dbReference type="Proteomes" id="UP001604002"/>
    </source>
</evidence>